<evidence type="ECO:0000259" key="1">
    <source>
        <dbReference type="PROSITE" id="PS51746"/>
    </source>
</evidence>
<dbReference type="CDD" id="cd00143">
    <property type="entry name" value="PP2Cc"/>
    <property type="match status" value="1"/>
</dbReference>
<dbReference type="AlphaFoldDB" id="A0A562SFM8"/>
<dbReference type="RefSeq" id="WP_145347586.1">
    <property type="nucleotide sequence ID" value="NZ_SMLY01000058.1"/>
</dbReference>
<dbReference type="InterPro" id="IPR036457">
    <property type="entry name" value="PPM-type-like_dom_sf"/>
</dbReference>
<comment type="caution">
    <text evidence="2">The sequence shown here is derived from an EMBL/GenBank/DDBJ whole genome shotgun (WGS) entry which is preliminary data.</text>
</comment>
<dbReference type="InterPro" id="IPR001932">
    <property type="entry name" value="PPM-type_phosphatase-like_dom"/>
</dbReference>
<protein>
    <submittedName>
        <fullName evidence="2">Serine/threonine-protein phosphatase Stp1</fullName>
    </submittedName>
</protein>
<evidence type="ECO:0000313" key="3">
    <source>
        <dbReference type="Proteomes" id="UP000320593"/>
    </source>
</evidence>
<dbReference type="InterPro" id="IPR015655">
    <property type="entry name" value="PP2C"/>
</dbReference>
<keyword evidence="3" id="KW-1185">Reference proteome</keyword>
<dbReference type="Proteomes" id="UP000320593">
    <property type="component" value="Unassembled WGS sequence"/>
</dbReference>
<organism evidence="2 3">
    <name type="scientific">Roseibium hamelinense</name>
    <dbReference type="NCBI Taxonomy" id="150831"/>
    <lineage>
        <taxon>Bacteria</taxon>
        <taxon>Pseudomonadati</taxon>
        <taxon>Pseudomonadota</taxon>
        <taxon>Alphaproteobacteria</taxon>
        <taxon>Hyphomicrobiales</taxon>
        <taxon>Stappiaceae</taxon>
        <taxon>Roseibium</taxon>
    </lineage>
</organism>
<dbReference type="Gene3D" id="3.60.40.10">
    <property type="entry name" value="PPM-type phosphatase domain"/>
    <property type="match status" value="1"/>
</dbReference>
<gene>
    <name evidence="2" type="ORF">JM93_04325</name>
</gene>
<dbReference type="Pfam" id="PF13672">
    <property type="entry name" value="PP2C_2"/>
    <property type="match status" value="1"/>
</dbReference>
<evidence type="ECO:0000313" key="2">
    <source>
        <dbReference type="EMBL" id="TWI79554.1"/>
    </source>
</evidence>
<dbReference type="SUPFAM" id="SSF81606">
    <property type="entry name" value="PP2C-like"/>
    <property type="match status" value="1"/>
</dbReference>
<dbReference type="EMBL" id="VLLF01000014">
    <property type="protein sequence ID" value="TWI79554.1"/>
    <property type="molecule type" value="Genomic_DNA"/>
</dbReference>
<sequence>MSPKPTVLAEAITHQGLRHHRNEDSYLVLGDKCLFAVADGMGGHRDGHVASQMAVSEIANVGSVLTGRGVEDVAMIEGALLRANKSLFDSYLAAPENDISGTTVTCLLIQDKFATCIWAGDSRLYLLRGNHLFLISEDHADDAGHLVRAIGAADALQLDCRTIELSTGDAFVLCTDGLIKGVSETQIADTLKQGGTNTADRLLAEAVRGGSNDDITFVIVWIGS</sequence>
<dbReference type="SMART" id="SM00332">
    <property type="entry name" value="PP2Cc"/>
    <property type="match status" value="1"/>
</dbReference>
<name>A0A562SFM8_9HYPH</name>
<accession>A0A562SFM8</accession>
<dbReference type="PROSITE" id="PS51746">
    <property type="entry name" value="PPM_2"/>
    <property type="match status" value="1"/>
</dbReference>
<proteinExistence type="predicted"/>
<dbReference type="SMART" id="SM00331">
    <property type="entry name" value="PP2C_SIG"/>
    <property type="match status" value="1"/>
</dbReference>
<reference evidence="2 3" key="1">
    <citation type="submission" date="2019-07" db="EMBL/GenBank/DDBJ databases">
        <title>Genomic Encyclopedia of Archaeal and Bacterial Type Strains, Phase II (KMG-II): from individual species to whole genera.</title>
        <authorList>
            <person name="Goeker M."/>
        </authorList>
    </citation>
    <scope>NUCLEOTIDE SEQUENCE [LARGE SCALE GENOMIC DNA]</scope>
    <source>
        <strain evidence="2 3">ATCC BAA-252</strain>
    </source>
</reference>
<dbReference type="PANTHER" id="PTHR47992">
    <property type="entry name" value="PROTEIN PHOSPHATASE"/>
    <property type="match status" value="1"/>
</dbReference>
<feature type="domain" description="PPM-type phosphatase" evidence="1">
    <location>
        <begin position="8"/>
        <end position="222"/>
    </location>
</feature>
<dbReference type="GO" id="GO:0004722">
    <property type="term" value="F:protein serine/threonine phosphatase activity"/>
    <property type="evidence" value="ECO:0007669"/>
    <property type="project" value="InterPro"/>
</dbReference>
<dbReference type="OrthoDB" id="9801841at2"/>